<gene>
    <name evidence="1" type="ORF">LCGC14_0732720</name>
</gene>
<comment type="caution">
    <text evidence="1">The sequence shown here is derived from an EMBL/GenBank/DDBJ whole genome shotgun (WGS) entry which is preliminary data.</text>
</comment>
<name>A0A0F9TG99_9ZZZZ</name>
<reference evidence="1" key="1">
    <citation type="journal article" date="2015" name="Nature">
        <title>Complex archaea that bridge the gap between prokaryotes and eukaryotes.</title>
        <authorList>
            <person name="Spang A."/>
            <person name="Saw J.H."/>
            <person name="Jorgensen S.L."/>
            <person name="Zaremba-Niedzwiedzka K."/>
            <person name="Martijn J."/>
            <person name="Lind A.E."/>
            <person name="van Eijk R."/>
            <person name="Schleper C."/>
            <person name="Guy L."/>
            <person name="Ettema T.J."/>
        </authorList>
    </citation>
    <scope>NUCLEOTIDE SEQUENCE</scope>
</reference>
<proteinExistence type="predicted"/>
<accession>A0A0F9TG99</accession>
<dbReference type="EMBL" id="LAZR01001702">
    <property type="protein sequence ID" value="KKN40483.1"/>
    <property type="molecule type" value="Genomic_DNA"/>
</dbReference>
<dbReference type="AlphaFoldDB" id="A0A0F9TG99"/>
<protein>
    <submittedName>
        <fullName evidence="1">Uncharacterized protein</fullName>
    </submittedName>
</protein>
<evidence type="ECO:0000313" key="1">
    <source>
        <dbReference type="EMBL" id="KKN40483.1"/>
    </source>
</evidence>
<organism evidence="1">
    <name type="scientific">marine sediment metagenome</name>
    <dbReference type="NCBI Taxonomy" id="412755"/>
    <lineage>
        <taxon>unclassified sequences</taxon>
        <taxon>metagenomes</taxon>
        <taxon>ecological metagenomes</taxon>
    </lineage>
</organism>
<sequence length="126" mass="14569">MIKDKRIVRRPWGRRLKGGWVIQPDELLTALKDGQIAEFGKLHVGSRQLAELVKLMRFPDQELLITSNGRLEVQTIKRVILQKDGQRRTGFRKSKLEHSFRVGDNAWIANSTKPVVTVIIRPRKYA</sequence>